<accession>A0A4C1Z2Q7</accession>
<evidence type="ECO:0000313" key="3">
    <source>
        <dbReference type="Proteomes" id="UP000299102"/>
    </source>
</evidence>
<organism evidence="2 3">
    <name type="scientific">Eumeta variegata</name>
    <name type="common">Bagworm moth</name>
    <name type="synonym">Eumeta japonica</name>
    <dbReference type="NCBI Taxonomy" id="151549"/>
    <lineage>
        <taxon>Eukaryota</taxon>
        <taxon>Metazoa</taxon>
        <taxon>Ecdysozoa</taxon>
        <taxon>Arthropoda</taxon>
        <taxon>Hexapoda</taxon>
        <taxon>Insecta</taxon>
        <taxon>Pterygota</taxon>
        <taxon>Neoptera</taxon>
        <taxon>Endopterygota</taxon>
        <taxon>Lepidoptera</taxon>
        <taxon>Glossata</taxon>
        <taxon>Ditrysia</taxon>
        <taxon>Tineoidea</taxon>
        <taxon>Psychidae</taxon>
        <taxon>Oiketicinae</taxon>
        <taxon>Eumeta</taxon>
    </lineage>
</organism>
<name>A0A4C1Z2Q7_EUMVA</name>
<protein>
    <submittedName>
        <fullName evidence="2">Uncharacterized protein</fullName>
    </submittedName>
</protein>
<reference evidence="2 3" key="1">
    <citation type="journal article" date="2019" name="Commun. Biol.">
        <title>The bagworm genome reveals a unique fibroin gene that provides high tensile strength.</title>
        <authorList>
            <person name="Kono N."/>
            <person name="Nakamura H."/>
            <person name="Ohtoshi R."/>
            <person name="Tomita M."/>
            <person name="Numata K."/>
            <person name="Arakawa K."/>
        </authorList>
    </citation>
    <scope>NUCLEOTIDE SEQUENCE [LARGE SCALE GENOMIC DNA]</scope>
</reference>
<dbReference type="AlphaFoldDB" id="A0A4C1Z2Q7"/>
<evidence type="ECO:0000313" key="2">
    <source>
        <dbReference type="EMBL" id="GBP81433.1"/>
    </source>
</evidence>
<proteinExistence type="predicted"/>
<keyword evidence="3" id="KW-1185">Reference proteome</keyword>
<feature type="compositionally biased region" description="Basic residues" evidence="1">
    <location>
        <begin position="43"/>
        <end position="55"/>
    </location>
</feature>
<feature type="region of interest" description="Disordered" evidence="1">
    <location>
        <begin position="1"/>
        <end position="69"/>
    </location>
</feature>
<dbReference type="EMBL" id="BGZK01001511">
    <property type="protein sequence ID" value="GBP81433.1"/>
    <property type="molecule type" value="Genomic_DNA"/>
</dbReference>
<sequence length="69" mass="7554">MKSQSVGKQTNHRYPDGGLPRAESSRPGYAEITVVKISGHTSRSGRRARGGRRAARGGGRPRLCRGRFF</sequence>
<dbReference type="Proteomes" id="UP000299102">
    <property type="component" value="Unassembled WGS sequence"/>
</dbReference>
<evidence type="ECO:0000256" key="1">
    <source>
        <dbReference type="SAM" id="MobiDB-lite"/>
    </source>
</evidence>
<gene>
    <name evidence="2" type="ORF">EVAR_64000_1</name>
</gene>
<comment type="caution">
    <text evidence="2">The sequence shown here is derived from an EMBL/GenBank/DDBJ whole genome shotgun (WGS) entry which is preliminary data.</text>
</comment>